<proteinExistence type="predicted"/>
<keyword evidence="3" id="KW-1185">Reference proteome</keyword>
<dbReference type="InterPro" id="IPR006531">
    <property type="entry name" value="Gp5/Vgr_OB"/>
</dbReference>
<evidence type="ECO:0000259" key="1">
    <source>
        <dbReference type="Pfam" id="PF04717"/>
    </source>
</evidence>
<accession>A0A918AKZ4</accession>
<dbReference type="RefSeq" id="WP_189223448.1">
    <property type="nucleotide sequence ID" value="NZ_BMRG01000004.1"/>
</dbReference>
<dbReference type="Proteomes" id="UP000639606">
    <property type="component" value="Unassembled WGS sequence"/>
</dbReference>
<name>A0A918AKZ4_9PSEU</name>
<dbReference type="AlphaFoldDB" id="A0A918AKZ4"/>
<evidence type="ECO:0000313" key="2">
    <source>
        <dbReference type="EMBL" id="GGP52297.1"/>
    </source>
</evidence>
<dbReference type="SUPFAM" id="SSF69255">
    <property type="entry name" value="gp5 N-terminal domain-like"/>
    <property type="match status" value="1"/>
</dbReference>
<reference evidence="2" key="1">
    <citation type="journal article" date="2014" name="Int. J. Syst. Evol. Microbiol.">
        <title>Complete genome sequence of Corynebacterium casei LMG S-19264T (=DSM 44701T), isolated from a smear-ripened cheese.</title>
        <authorList>
            <consortium name="US DOE Joint Genome Institute (JGI-PGF)"/>
            <person name="Walter F."/>
            <person name="Albersmeier A."/>
            <person name="Kalinowski J."/>
            <person name="Ruckert C."/>
        </authorList>
    </citation>
    <scope>NUCLEOTIDE SEQUENCE</scope>
    <source>
        <strain evidence="2">JCM 3313</strain>
    </source>
</reference>
<evidence type="ECO:0000313" key="3">
    <source>
        <dbReference type="Proteomes" id="UP000639606"/>
    </source>
</evidence>
<gene>
    <name evidence="2" type="ORF">GCM10010185_25480</name>
</gene>
<sequence>MTEPTRYLGKYRGTVFNNVDPERRGRIQALVSDVYGTTPSTFALPCLPVAGPQMGHYVVPPVGAGVWIEFEQGNKDFPIWTGCWYGGQAELPAPANAGLPASPNMVLQTLGQHSIVLSDVPGVGITLKTAGGAMITVNDSGIVISNGQGASISLVGPTVSINQGALAVT</sequence>
<dbReference type="InterPro" id="IPR037026">
    <property type="entry name" value="Vgr_OB-fold_dom_sf"/>
</dbReference>
<protein>
    <submittedName>
        <fullName evidence="2">Baseplate assembly protein</fullName>
    </submittedName>
</protein>
<feature type="domain" description="Gp5/Type VI secretion system Vgr protein OB-fold" evidence="1">
    <location>
        <begin position="11"/>
        <end position="85"/>
    </location>
</feature>
<reference evidence="2" key="2">
    <citation type="submission" date="2020-09" db="EMBL/GenBank/DDBJ databases">
        <authorList>
            <person name="Sun Q."/>
            <person name="Ohkuma M."/>
        </authorList>
    </citation>
    <scope>NUCLEOTIDE SEQUENCE</scope>
    <source>
        <strain evidence="2">JCM 3313</strain>
    </source>
</reference>
<comment type="caution">
    <text evidence="2">The sequence shown here is derived from an EMBL/GenBank/DDBJ whole genome shotgun (WGS) entry which is preliminary data.</text>
</comment>
<dbReference type="Pfam" id="PF04717">
    <property type="entry name" value="Phage_base_V"/>
    <property type="match status" value="1"/>
</dbReference>
<organism evidence="2 3">
    <name type="scientific">Saccharothrix coeruleofusca</name>
    <dbReference type="NCBI Taxonomy" id="33919"/>
    <lineage>
        <taxon>Bacteria</taxon>
        <taxon>Bacillati</taxon>
        <taxon>Actinomycetota</taxon>
        <taxon>Actinomycetes</taxon>
        <taxon>Pseudonocardiales</taxon>
        <taxon>Pseudonocardiaceae</taxon>
        <taxon>Saccharothrix</taxon>
    </lineage>
</organism>
<dbReference type="Gene3D" id="2.40.50.230">
    <property type="entry name" value="Gp5 N-terminal domain"/>
    <property type="match status" value="1"/>
</dbReference>
<dbReference type="EMBL" id="BMRG01000004">
    <property type="protein sequence ID" value="GGP52297.1"/>
    <property type="molecule type" value="Genomic_DNA"/>
</dbReference>